<feature type="region of interest" description="Disordered" evidence="1">
    <location>
        <begin position="212"/>
        <end position="257"/>
    </location>
</feature>
<reference evidence="3" key="1">
    <citation type="submission" date="2018-04" db="EMBL/GenBank/DDBJ databases">
        <title>WGS assembly of Panicum hallii.</title>
        <authorList>
            <person name="Lovell J."/>
            <person name="Jenkins J."/>
            <person name="Lowry D."/>
            <person name="Mamidi S."/>
            <person name="Sreedasyam A."/>
            <person name="Weng X."/>
            <person name="Barry K."/>
            <person name="Bonette J."/>
            <person name="Campitelli B."/>
            <person name="Daum C."/>
            <person name="Gordon S."/>
            <person name="Gould B."/>
            <person name="Lipzen A."/>
            <person name="Macqueen A."/>
            <person name="Palacio-Mejia J."/>
            <person name="Plott C."/>
            <person name="Shakirov E."/>
            <person name="Shu S."/>
            <person name="Yoshinaga Y."/>
            <person name="Zane M."/>
            <person name="Rokhsar D."/>
            <person name="Grimwood J."/>
            <person name="Schmutz J."/>
            <person name="Juenger T."/>
        </authorList>
    </citation>
    <scope>NUCLEOTIDE SEQUENCE [LARGE SCALE GENOMIC DNA]</scope>
    <source>
        <strain evidence="3">FIL2</strain>
    </source>
</reference>
<proteinExistence type="predicted"/>
<evidence type="ECO:0000256" key="1">
    <source>
        <dbReference type="SAM" id="MobiDB-lite"/>
    </source>
</evidence>
<keyword evidence="2" id="KW-1133">Transmembrane helix</keyword>
<keyword evidence="2" id="KW-0812">Transmembrane</keyword>
<dbReference type="EMBL" id="CM008047">
    <property type="protein sequence ID" value="PVH65293.1"/>
    <property type="molecule type" value="Genomic_DNA"/>
</dbReference>
<accession>A0A2T8KSX8</accession>
<evidence type="ECO:0000313" key="3">
    <source>
        <dbReference type="EMBL" id="PVH65293.1"/>
    </source>
</evidence>
<evidence type="ECO:0000256" key="2">
    <source>
        <dbReference type="SAM" id="Phobius"/>
    </source>
</evidence>
<organism evidence="3">
    <name type="scientific">Panicum hallii</name>
    <dbReference type="NCBI Taxonomy" id="206008"/>
    <lineage>
        <taxon>Eukaryota</taxon>
        <taxon>Viridiplantae</taxon>
        <taxon>Streptophyta</taxon>
        <taxon>Embryophyta</taxon>
        <taxon>Tracheophyta</taxon>
        <taxon>Spermatophyta</taxon>
        <taxon>Magnoliopsida</taxon>
        <taxon>Liliopsida</taxon>
        <taxon>Poales</taxon>
        <taxon>Poaceae</taxon>
        <taxon>PACMAD clade</taxon>
        <taxon>Panicoideae</taxon>
        <taxon>Panicodae</taxon>
        <taxon>Paniceae</taxon>
        <taxon>Panicinae</taxon>
        <taxon>Panicum</taxon>
        <taxon>Panicum sect. Panicum</taxon>
    </lineage>
</organism>
<gene>
    <name evidence="3" type="ORF">PAHAL_2G455500</name>
</gene>
<dbReference type="PANTHER" id="PTHR35463">
    <property type="entry name" value="TRANSMEMBRANE PROTEIN"/>
    <property type="match status" value="1"/>
</dbReference>
<feature type="region of interest" description="Disordered" evidence="1">
    <location>
        <begin position="49"/>
        <end position="73"/>
    </location>
</feature>
<feature type="compositionally biased region" description="Basic and acidic residues" evidence="1">
    <location>
        <begin position="212"/>
        <end position="237"/>
    </location>
</feature>
<dbReference type="Proteomes" id="UP000243499">
    <property type="component" value="Chromosome 2"/>
</dbReference>
<name>A0A2T8KSX8_9POAL</name>
<protein>
    <submittedName>
        <fullName evidence="3">Uncharacterized protein</fullName>
    </submittedName>
</protein>
<keyword evidence="2" id="KW-0472">Membrane</keyword>
<dbReference type="AlphaFoldDB" id="A0A2T8KSX8"/>
<sequence>MGQVGQASPSDCASRPATWMLHRLVGHFFTKQQPTWRDTYARSGGGGLLGPTRVAGRVRPHEESSRPSPMGRWGFQRAPPDQSPAAAIGVLGAMGGGKKKRDAVRGADAAARPAASCMAATIVAVVVLLVVASALLFLLSPPTAPGGGGAEGPPREPVELAIGIAGHEGWLDALRAWAKLACFNLRPAEQRYDVLRSPASVKAAAKESLEMGKEAVKHSAESAARATEEALERTTEKVKRKVSLSRSPSARRRDGDL</sequence>
<dbReference type="Gramene" id="PVH65293">
    <property type="protein sequence ID" value="PVH65293"/>
    <property type="gene ID" value="PAHAL_2G455500"/>
</dbReference>
<dbReference type="PANTHER" id="PTHR35463:SF13">
    <property type="match status" value="1"/>
</dbReference>
<feature type="transmembrane region" description="Helical" evidence="2">
    <location>
        <begin position="118"/>
        <end position="139"/>
    </location>
</feature>